<evidence type="ECO:0000259" key="13">
    <source>
        <dbReference type="PROSITE" id="PS50994"/>
    </source>
</evidence>
<dbReference type="GO" id="GO:0004519">
    <property type="term" value="F:endonuclease activity"/>
    <property type="evidence" value="ECO:0007669"/>
    <property type="project" value="UniProtKB-KW"/>
</dbReference>
<evidence type="ECO:0000256" key="8">
    <source>
        <dbReference type="ARBA" id="ARBA00022918"/>
    </source>
</evidence>
<evidence type="ECO:0000256" key="3">
    <source>
        <dbReference type="ARBA" id="ARBA00022679"/>
    </source>
</evidence>
<keyword evidence="7" id="KW-0378">Hydrolase</keyword>
<dbReference type="Gene3D" id="1.10.340.70">
    <property type="match status" value="1"/>
</dbReference>
<evidence type="ECO:0000256" key="4">
    <source>
        <dbReference type="ARBA" id="ARBA00022695"/>
    </source>
</evidence>
<dbReference type="PROSITE" id="PS50994">
    <property type="entry name" value="INTEGRASE"/>
    <property type="match status" value="1"/>
</dbReference>
<dbReference type="InterPro" id="IPR041588">
    <property type="entry name" value="Integrase_H2C2"/>
</dbReference>
<evidence type="ECO:0000259" key="11">
    <source>
        <dbReference type="PROSITE" id="PS50175"/>
    </source>
</evidence>
<dbReference type="InterPro" id="IPR043502">
    <property type="entry name" value="DNA/RNA_pol_sf"/>
</dbReference>
<dbReference type="InterPro" id="IPR001995">
    <property type="entry name" value="Peptidase_A2_cat"/>
</dbReference>
<dbReference type="Gene3D" id="3.10.10.10">
    <property type="entry name" value="HIV Type 1 Reverse Transcriptase, subunit A, domain 1"/>
    <property type="match status" value="1"/>
</dbReference>
<evidence type="ECO:0000256" key="1">
    <source>
        <dbReference type="ARBA" id="ARBA00012493"/>
    </source>
</evidence>
<dbReference type="CDD" id="cd06094">
    <property type="entry name" value="RP_Saci_like"/>
    <property type="match status" value="1"/>
</dbReference>
<dbReference type="CDD" id="cd09274">
    <property type="entry name" value="RNase_HI_RT_Ty3"/>
    <property type="match status" value="1"/>
</dbReference>
<reference evidence="14" key="1">
    <citation type="journal article" date="2018" name="PLoS Negl. Trop. Dis.">
        <title>Sialome diversity of ticks revealed by RNAseq of single tick salivary glands.</title>
        <authorList>
            <person name="Perner J."/>
            <person name="Kropackova S."/>
            <person name="Kopacek P."/>
            <person name="Ribeiro J.M."/>
        </authorList>
    </citation>
    <scope>NUCLEOTIDE SEQUENCE</scope>
    <source>
        <strain evidence="14">Siblings of single egg batch collected in Ceske Budejovice</strain>
        <tissue evidence="14">Salivary glands</tissue>
    </source>
</reference>
<evidence type="ECO:0000259" key="12">
    <source>
        <dbReference type="PROSITE" id="PS50878"/>
    </source>
</evidence>
<dbReference type="Pfam" id="PF00078">
    <property type="entry name" value="RVT_1"/>
    <property type="match status" value="1"/>
</dbReference>
<dbReference type="SUPFAM" id="SSF53098">
    <property type="entry name" value="Ribonuclease H-like"/>
    <property type="match status" value="1"/>
</dbReference>
<dbReference type="InterPro" id="IPR012337">
    <property type="entry name" value="RNaseH-like_sf"/>
</dbReference>
<dbReference type="InterPro" id="IPR050951">
    <property type="entry name" value="Retrovirus_Pol_polyprotein"/>
</dbReference>
<dbReference type="FunFam" id="3.30.420.10:FF:000032">
    <property type="entry name" value="Retrovirus-related Pol polyprotein from transposon 297-like Protein"/>
    <property type="match status" value="1"/>
</dbReference>
<dbReference type="GO" id="GO:0015074">
    <property type="term" value="P:DNA integration"/>
    <property type="evidence" value="ECO:0007669"/>
    <property type="project" value="InterPro"/>
</dbReference>
<dbReference type="EMBL" id="GEGO01001281">
    <property type="protein sequence ID" value="JAR94123.1"/>
    <property type="molecule type" value="Transcribed_RNA"/>
</dbReference>
<dbReference type="InterPro" id="IPR034132">
    <property type="entry name" value="RP_Saci-like"/>
</dbReference>
<feature type="domain" description="Integrase catalytic" evidence="13">
    <location>
        <begin position="737"/>
        <end position="907"/>
    </location>
</feature>
<dbReference type="InterPro" id="IPR041577">
    <property type="entry name" value="RT_RNaseH_2"/>
</dbReference>
<dbReference type="PANTHER" id="PTHR37984">
    <property type="entry name" value="PROTEIN CBG26694"/>
    <property type="match status" value="1"/>
</dbReference>
<feature type="domain" description="Reverse transcriptase" evidence="12">
    <location>
        <begin position="210"/>
        <end position="388"/>
    </location>
</feature>
<dbReference type="Pfam" id="PF17921">
    <property type="entry name" value="Integrase_H2C2"/>
    <property type="match status" value="1"/>
</dbReference>
<dbReference type="FunFam" id="3.10.10.10:FF:000007">
    <property type="entry name" value="Retrovirus-related Pol polyprotein from transposon 17.6-like Protein"/>
    <property type="match status" value="1"/>
</dbReference>
<dbReference type="Gene3D" id="3.30.420.10">
    <property type="entry name" value="Ribonuclease H-like superfamily/Ribonuclease H"/>
    <property type="match status" value="1"/>
</dbReference>
<dbReference type="InterPro" id="IPR001584">
    <property type="entry name" value="Integrase_cat-core"/>
</dbReference>
<keyword evidence="5" id="KW-0540">Nuclease</keyword>
<dbReference type="Pfam" id="PF00665">
    <property type="entry name" value="rve"/>
    <property type="match status" value="1"/>
</dbReference>
<evidence type="ECO:0000256" key="10">
    <source>
        <dbReference type="SAM" id="MobiDB-lite"/>
    </source>
</evidence>
<dbReference type="AlphaFoldDB" id="A0A147BTP0"/>
<evidence type="ECO:0000313" key="14">
    <source>
        <dbReference type="EMBL" id="JAR94123.1"/>
    </source>
</evidence>
<dbReference type="GO" id="GO:0003676">
    <property type="term" value="F:nucleic acid binding"/>
    <property type="evidence" value="ECO:0007669"/>
    <property type="project" value="InterPro"/>
</dbReference>
<dbReference type="EC" id="2.7.7.49" evidence="1"/>
<dbReference type="PROSITE" id="PS50878">
    <property type="entry name" value="RT_POL"/>
    <property type="match status" value="1"/>
</dbReference>
<feature type="compositionally biased region" description="Low complexity" evidence="10">
    <location>
        <begin position="1075"/>
        <end position="1085"/>
    </location>
</feature>
<dbReference type="GO" id="GO:0003964">
    <property type="term" value="F:RNA-directed DNA polymerase activity"/>
    <property type="evidence" value="ECO:0007669"/>
    <property type="project" value="UniProtKB-KW"/>
</dbReference>
<feature type="region of interest" description="Disordered" evidence="10">
    <location>
        <begin position="1006"/>
        <end position="1092"/>
    </location>
</feature>
<dbReference type="InterPro" id="IPR036397">
    <property type="entry name" value="RNaseH_sf"/>
</dbReference>
<dbReference type="Pfam" id="PF17919">
    <property type="entry name" value="RT_RNaseH_2"/>
    <property type="match status" value="1"/>
</dbReference>
<keyword evidence="6" id="KW-0255">Endonuclease</keyword>
<dbReference type="InterPro" id="IPR021109">
    <property type="entry name" value="Peptidase_aspartic_dom_sf"/>
</dbReference>
<evidence type="ECO:0000256" key="6">
    <source>
        <dbReference type="ARBA" id="ARBA00022759"/>
    </source>
</evidence>
<dbReference type="FunFam" id="3.30.70.270:FF:000020">
    <property type="entry name" value="Transposon Tf2-6 polyprotein-like Protein"/>
    <property type="match status" value="1"/>
</dbReference>
<dbReference type="PROSITE" id="PS50175">
    <property type="entry name" value="ASP_PROT_RETROV"/>
    <property type="match status" value="1"/>
</dbReference>
<keyword evidence="2" id="KW-0645">Protease</keyword>
<dbReference type="FunFam" id="2.40.70.10:FF:000130">
    <property type="entry name" value="Retrovirus-related Pol polyprotein from transposon opus-like Protein"/>
    <property type="match status" value="1"/>
</dbReference>
<feature type="non-terminal residue" evidence="14">
    <location>
        <position position="1"/>
    </location>
</feature>
<dbReference type="FunFam" id="3.10.20.370:FF:000001">
    <property type="entry name" value="Retrovirus-related Pol polyprotein from transposon 17.6-like protein"/>
    <property type="match status" value="1"/>
</dbReference>
<dbReference type="SUPFAM" id="SSF56672">
    <property type="entry name" value="DNA/RNA polymerases"/>
    <property type="match status" value="1"/>
</dbReference>
<dbReference type="SUPFAM" id="SSF50630">
    <property type="entry name" value="Acid proteases"/>
    <property type="match status" value="1"/>
</dbReference>
<evidence type="ECO:0000256" key="9">
    <source>
        <dbReference type="ARBA" id="ARBA00023268"/>
    </source>
</evidence>
<dbReference type="InterPro" id="IPR043128">
    <property type="entry name" value="Rev_trsase/Diguanyl_cyclase"/>
</dbReference>
<dbReference type="PANTHER" id="PTHR37984:SF5">
    <property type="entry name" value="PROTEIN NYNRIN-LIKE"/>
    <property type="match status" value="1"/>
</dbReference>
<dbReference type="GO" id="GO:0006508">
    <property type="term" value="P:proteolysis"/>
    <property type="evidence" value="ECO:0007669"/>
    <property type="project" value="UniProtKB-KW"/>
</dbReference>
<organism evidence="14">
    <name type="scientific">Ixodes ricinus</name>
    <name type="common">Common tick</name>
    <name type="synonym">Acarus ricinus</name>
    <dbReference type="NCBI Taxonomy" id="34613"/>
    <lineage>
        <taxon>Eukaryota</taxon>
        <taxon>Metazoa</taxon>
        <taxon>Ecdysozoa</taxon>
        <taxon>Arthropoda</taxon>
        <taxon>Chelicerata</taxon>
        <taxon>Arachnida</taxon>
        <taxon>Acari</taxon>
        <taxon>Parasitiformes</taxon>
        <taxon>Ixodida</taxon>
        <taxon>Ixodoidea</taxon>
        <taxon>Ixodidae</taxon>
        <taxon>Ixodinae</taxon>
        <taxon>Ixodes</taxon>
    </lineage>
</organism>
<dbReference type="Gene3D" id="3.30.70.270">
    <property type="match status" value="2"/>
</dbReference>
<dbReference type="GO" id="GO:0004190">
    <property type="term" value="F:aspartic-type endopeptidase activity"/>
    <property type="evidence" value="ECO:0007669"/>
    <property type="project" value="InterPro"/>
</dbReference>
<dbReference type="Gene3D" id="2.40.70.10">
    <property type="entry name" value="Acid Proteases"/>
    <property type="match status" value="1"/>
</dbReference>
<keyword evidence="9" id="KW-0511">Multifunctional enzyme</keyword>
<name>A0A147BTP0_IXORI</name>
<feature type="domain" description="Peptidase A2" evidence="11">
    <location>
        <begin position="33"/>
        <end position="105"/>
    </location>
</feature>
<sequence>GKREGRALRVASAPADLHSRRSLFFVTDRISGVRYLVDTGAEVSVVPASVQDRRHPSTSQLRAVNNSAISTYGARSLTLDLGLRRTFRWVFICAAIPHAILGADFLTRFGLLVDVKGRRLRDETTRLTVQGIASSLQSISPTFAFPAEESPYTRLLGEFPQLTRVGPDECPIQHTVTHHIETSGAPVHARPRRLPPDKLRIARQQFEHMLELGIVRQSESPWSSPLHMVPKSTPGDWRPCGDYRALNRNTAEDRYPIPHIHDFTASLDGTTIFSKIDLVRAYHQIPVEPSDIPKTAVTTPFGLFEFLRMPFGLKNAAQTFQRFVDQVLRGFPFCYAYLDDILVASKTADEHLGHLRALFTRLAEFGLVIQMDKCVFGKPDLEFLGHTVNASGIRPLATKVQVIRQFPKPSTKKQLREFLGMINFYRRFLPGCAEKLHPLHGMLSGSRNPKAELTWDERSTAAFHRARELLVTTTMLVHPKEAVPLSVATDASDNAVGAVLQQEVHGQWQPLSFFSRKLTPTEQRYSTFSRELLAIYLALRHFRHYVEGRQFFVLTDHKPLVHAFRSLRPDGGSHSQRELRQMSCVSEFTSDIRHVHGAENVVADALSRIGTCTNETLAVVDFEKLAAAQRNDAQLRDLRATPGRLVFSEVSLPMCSTDLICDTSTRSPRPYVPLQFRRQIFDALHGLSHPGIKATQHLITSRFVWPGINKDVRHWARTCIQCQRCKVQRHTVTPLGTFDPPDARFDHIHIDIVGPLPPSQGYAYLLTCIDRFTRWPEVVPLPNITAETVARAFVAYWISRFGTPSTITTDRGRQFESSLFSSLTKLLGARRIRTTAYHPASNGMVERFHRQLKAALKTHQRQDWMEALPLVLLGIRTALKSDLGCSVAELVYGTTLRLPGEFFTSTQADACLDSTNYVTQLREAMTHIRATAPRQKPSQPSFISQDLATCTHVFLRNDAVRKPLQPPYDGPHKVLRRGSKNITLAIRGRTEVVALDRVKAAYLDGAPTDTSATVPPHPEAPRKQTMLAPTSPPPSPPDHKQIIAPDKQRPTRIQTRSGRHVHWPQRLGIAAPSTAAAHLTRAPAASRKHRLG</sequence>
<dbReference type="InterPro" id="IPR000477">
    <property type="entry name" value="RT_dom"/>
</dbReference>
<accession>A0A147BTP0</accession>
<keyword evidence="4" id="KW-0548">Nucleotidyltransferase</keyword>
<dbReference type="GO" id="GO:0042575">
    <property type="term" value="C:DNA polymerase complex"/>
    <property type="evidence" value="ECO:0007669"/>
    <property type="project" value="UniProtKB-ARBA"/>
</dbReference>
<dbReference type="CDD" id="cd01647">
    <property type="entry name" value="RT_LTR"/>
    <property type="match status" value="1"/>
</dbReference>
<dbReference type="FunFam" id="1.10.340.70:FF:000006">
    <property type="entry name" value="Retrovirus-related Pol polyprotein from transposon 297-like Protein"/>
    <property type="match status" value="1"/>
</dbReference>
<protein>
    <recommendedName>
        <fullName evidence="1">RNA-directed DNA polymerase</fullName>
        <ecNumber evidence="1">2.7.7.49</ecNumber>
    </recommendedName>
</protein>
<evidence type="ECO:0000256" key="7">
    <source>
        <dbReference type="ARBA" id="ARBA00022801"/>
    </source>
</evidence>
<evidence type="ECO:0000256" key="5">
    <source>
        <dbReference type="ARBA" id="ARBA00022722"/>
    </source>
</evidence>
<keyword evidence="8" id="KW-0695">RNA-directed DNA polymerase</keyword>
<feature type="compositionally biased region" description="Basic and acidic residues" evidence="10">
    <location>
        <begin position="1037"/>
        <end position="1049"/>
    </location>
</feature>
<proteinExistence type="predicted"/>
<keyword evidence="3" id="KW-0808">Transferase</keyword>
<evidence type="ECO:0000256" key="2">
    <source>
        <dbReference type="ARBA" id="ARBA00022670"/>
    </source>
</evidence>